<dbReference type="PANTHER" id="PTHR12876:SF40">
    <property type="entry name" value="RNASE NYN DOMAIN-CONTAINING PROTEIN"/>
    <property type="match status" value="1"/>
</dbReference>
<feature type="compositionally biased region" description="Low complexity" evidence="1">
    <location>
        <begin position="490"/>
        <end position="517"/>
    </location>
</feature>
<dbReference type="EMBL" id="BTSX01000002">
    <property type="protein sequence ID" value="GMS82386.1"/>
    <property type="molecule type" value="Genomic_DNA"/>
</dbReference>
<dbReference type="Pfam" id="PF11977">
    <property type="entry name" value="RNase_Zc3h12a"/>
    <property type="match status" value="1"/>
</dbReference>
<feature type="compositionally biased region" description="Basic and acidic residues" evidence="1">
    <location>
        <begin position="292"/>
        <end position="301"/>
    </location>
</feature>
<keyword evidence="4" id="KW-1185">Reference proteome</keyword>
<reference evidence="3" key="1">
    <citation type="submission" date="2023-10" db="EMBL/GenBank/DDBJ databases">
        <title>Genome assembly of Pristionchus species.</title>
        <authorList>
            <person name="Yoshida K."/>
            <person name="Sommer R.J."/>
        </authorList>
    </citation>
    <scope>NUCLEOTIDE SEQUENCE</scope>
    <source>
        <strain evidence="3">RS0144</strain>
    </source>
</reference>
<dbReference type="PANTHER" id="PTHR12876">
    <property type="entry name" value="N4BP1-RELATED"/>
    <property type="match status" value="1"/>
</dbReference>
<feature type="region of interest" description="Disordered" evidence="1">
    <location>
        <begin position="292"/>
        <end position="342"/>
    </location>
</feature>
<dbReference type="GO" id="GO:0005634">
    <property type="term" value="C:nucleus"/>
    <property type="evidence" value="ECO:0007669"/>
    <property type="project" value="TreeGrafter"/>
</dbReference>
<dbReference type="Proteomes" id="UP001432027">
    <property type="component" value="Unassembled WGS sequence"/>
</dbReference>
<evidence type="ECO:0000313" key="4">
    <source>
        <dbReference type="Proteomes" id="UP001432027"/>
    </source>
</evidence>
<feature type="compositionally biased region" description="Acidic residues" evidence="1">
    <location>
        <begin position="302"/>
        <end position="311"/>
    </location>
</feature>
<gene>
    <name evidence="3" type="ORF">PENTCL1PPCAC_4561</name>
</gene>
<dbReference type="InterPro" id="IPR021869">
    <property type="entry name" value="RNase_Zc3h12_NYN"/>
</dbReference>
<proteinExistence type="predicted"/>
<dbReference type="AlphaFoldDB" id="A0AAV5SS71"/>
<feature type="non-terminal residue" evidence="3">
    <location>
        <position position="583"/>
    </location>
</feature>
<comment type="caution">
    <text evidence="3">The sequence shown here is derived from an EMBL/GenBank/DDBJ whole genome shotgun (WGS) entry which is preliminary data.</text>
</comment>
<feature type="non-terminal residue" evidence="3">
    <location>
        <position position="1"/>
    </location>
</feature>
<dbReference type="GO" id="GO:0036464">
    <property type="term" value="C:cytoplasmic ribonucleoprotein granule"/>
    <property type="evidence" value="ECO:0007669"/>
    <property type="project" value="TreeGrafter"/>
</dbReference>
<dbReference type="InterPro" id="IPR051101">
    <property type="entry name" value="ZC3H12/N4BP1_RNase_Reg"/>
</dbReference>
<accession>A0AAV5SS71</accession>
<dbReference type="GO" id="GO:0004521">
    <property type="term" value="F:RNA endonuclease activity"/>
    <property type="evidence" value="ECO:0007669"/>
    <property type="project" value="TreeGrafter"/>
</dbReference>
<evidence type="ECO:0000259" key="2">
    <source>
        <dbReference type="Pfam" id="PF11977"/>
    </source>
</evidence>
<protein>
    <recommendedName>
        <fullName evidence="2">RNase NYN domain-containing protein</fullName>
    </recommendedName>
</protein>
<organism evidence="3 4">
    <name type="scientific">Pristionchus entomophagus</name>
    <dbReference type="NCBI Taxonomy" id="358040"/>
    <lineage>
        <taxon>Eukaryota</taxon>
        <taxon>Metazoa</taxon>
        <taxon>Ecdysozoa</taxon>
        <taxon>Nematoda</taxon>
        <taxon>Chromadorea</taxon>
        <taxon>Rhabditida</taxon>
        <taxon>Rhabditina</taxon>
        <taxon>Diplogasteromorpha</taxon>
        <taxon>Diplogasteroidea</taxon>
        <taxon>Neodiplogasteridae</taxon>
        <taxon>Pristionchus</taxon>
    </lineage>
</organism>
<name>A0AAV5SS71_9BILA</name>
<dbReference type="GO" id="GO:0003729">
    <property type="term" value="F:mRNA binding"/>
    <property type="evidence" value="ECO:0007669"/>
    <property type="project" value="TreeGrafter"/>
</dbReference>
<feature type="region of interest" description="Disordered" evidence="1">
    <location>
        <begin position="482"/>
        <end position="567"/>
    </location>
</feature>
<evidence type="ECO:0000313" key="3">
    <source>
        <dbReference type="EMBL" id="GMS82386.1"/>
    </source>
</evidence>
<feature type="compositionally biased region" description="Low complexity" evidence="1">
    <location>
        <begin position="540"/>
        <end position="562"/>
    </location>
</feature>
<feature type="domain" description="RNase NYN" evidence="2">
    <location>
        <begin position="32"/>
        <end position="183"/>
    </location>
</feature>
<evidence type="ECO:0000256" key="1">
    <source>
        <dbReference type="SAM" id="MobiDB-lite"/>
    </source>
</evidence>
<sequence>DPPSPSSRYDYLSAIANESSNTIRARNDKDALRPIYLNGVEVGFAYAQNDVDKRLSVRGLTIALFHFIAAGHQVLALLPHCFKLYREKTTDHEELMALHRMNLVEFTPGYGSDKYVEVNRLAAGAAYESGGCVVARSQMHAVVMERPCLDEIVERRLLMPSFMGEDIIFPIDGPLGRIGPSLAETLVCRPPSPDFSSCSRSQLLLADQLIWLQKLSNLLPEKLSWSSLVSHFTTWQPAGKTISVAEKVEDNGLCVTLAGPIRPPDTNPAHGRGFSVARRRGNVYARDHYNCPERLRDTRDPEMEDDDDDDFLPSYAIGDRPTPPPPSSSSRDSLNDGQELHIGRPGSLYRIVSADEMASREREHSTAVAPAAKPAEIRGSAFRRDAGDFEERQIPGPRRFGEIGDQSRSKIRDQRSPFAGFGTHSPPRHHYHQVVDQQPQHPVFSQLALVLGYELARKVTDRHPREPDLNRLANLALDITTAAPDPPIVSPAATTPPRSTSTTSAASSQSTAKTTISLLQSPMSDGRRYSGRGGPGGHSGPRQSSLGSPFARSRANSSPAPSTADDSFVTAVSAALPSSSAAS</sequence>
<dbReference type="Gene3D" id="3.40.50.11980">
    <property type="match status" value="1"/>
</dbReference>